<dbReference type="InterPro" id="IPR050177">
    <property type="entry name" value="Lipid_A_modif_metabolic_enz"/>
</dbReference>
<dbReference type="SUPFAM" id="SSF51735">
    <property type="entry name" value="NAD(P)-binding Rossmann-fold domains"/>
    <property type="match status" value="1"/>
</dbReference>
<dbReference type="PANTHER" id="PTHR43245">
    <property type="entry name" value="BIFUNCTIONAL POLYMYXIN RESISTANCE PROTEIN ARNA"/>
    <property type="match status" value="1"/>
</dbReference>
<dbReference type="EMBL" id="JACBXS010000001">
    <property type="protein sequence ID" value="NYS23473.1"/>
    <property type="molecule type" value="Genomic_DNA"/>
</dbReference>
<protein>
    <submittedName>
        <fullName evidence="2">NAD-dependent epimerase/dehydratase family protein</fullName>
    </submittedName>
</protein>
<accession>A0A7Z0HW46</accession>
<reference evidence="2 3" key="1">
    <citation type="journal article" date="2000" name="Arch. Microbiol.">
        <title>Rhodobaca bogoriensis gen. nov. and sp. nov., an alkaliphilic purple nonsulfur bacterium from African Rift Valley soda lakes.</title>
        <authorList>
            <person name="Milford A.D."/>
            <person name="Achenbach L.A."/>
            <person name="Jung D.O."/>
            <person name="Madigan M.T."/>
        </authorList>
    </citation>
    <scope>NUCLEOTIDE SEQUENCE [LARGE SCALE GENOMIC DNA]</scope>
    <source>
        <strain evidence="2 3">2376</strain>
    </source>
</reference>
<dbReference type="AlphaFoldDB" id="A0A7Z0HW46"/>
<dbReference type="Pfam" id="PF01370">
    <property type="entry name" value="Epimerase"/>
    <property type="match status" value="1"/>
</dbReference>
<dbReference type="InterPro" id="IPR001509">
    <property type="entry name" value="Epimerase_deHydtase"/>
</dbReference>
<name>A0A7Z0HW46_9RHOB</name>
<evidence type="ECO:0000313" key="2">
    <source>
        <dbReference type="EMBL" id="NYS23473.1"/>
    </source>
</evidence>
<feature type="domain" description="NAD-dependent epimerase/dehydratase" evidence="1">
    <location>
        <begin position="2"/>
        <end position="209"/>
    </location>
</feature>
<dbReference type="Gene3D" id="3.40.50.720">
    <property type="entry name" value="NAD(P)-binding Rossmann-like Domain"/>
    <property type="match status" value="1"/>
</dbReference>
<gene>
    <name evidence="2" type="ORF">HUK65_00595</name>
</gene>
<evidence type="ECO:0000313" key="3">
    <source>
        <dbReference type="Proteomes" id="UP000529417"/>
    </source>
</evidence>
<comment type="caution">
    <text evidence="2">The sequence shown here is derived from an EMBL/GenBank/DDBJ whole genome shotgun (WGS) entry which is preliminary data.</text>
</comment>
<evidence type="ECO:0000259" key="1">
    <source>
        <dbReference type="Pfam" id="PF01370"/>
    </source>
</evidence>
<organism evidence="2 3">
    <name type="scientific">Rhabdonatronobacter sediminivivens</name>
    <dbReference type="NCBI Taxonomy" id="2743469"/>
    <lineage>
        <taxon>Bacteria</taxon>
        <taxon>Pseudomonadati</taxon>
        <taxon>Pseudomonadota</taxon>
        <taxon>Alphaproteobacteria</taxon>
        <taxon>Rhodobacterales</taxon>
        <taxon>Paracoccaceae</taxon>
        <taxon>Rhabdonatronobacter</taxon>
    </lineage>
</organism>
<dbReference type="Proteomes" id="UP000529417">
    <property type="component" value="Unassembled WGS sequence"/>
</dbReference>
<proteinExistence type="predicted"/>
<sequence length="328" mass="35547">MIAITGGSGFIGSTLCTRLAQRQTGFRILDTRPSPLFPERATACDICDADALRTHLAAETVIHLAAEHRDDVRPRQRYHAVNVGGTETLTAVAREKGIDRIVFTSTVAVYGFAPPGTAEDGAIAPFNDYGRTKYQAEQVLRAWQAEAPDRRCLTIVRPTVVFGPGNRGNVYNLLSFVGSGRFVMIGAGRNRKSMAYVENLAAFLHHATTLGPGVHLFNYVDKPDLDMNALVSLVRQRVRGKSGVGPRVPYWFGLAGGYVADAVAAVSGRRLPISSIRVRKFCADSSFASAAHDLEGFAPVMTLSDGLEHTLQSEFLNPDPDAPVFETE</sequence>
<dbReference type="RefSeq" id="WP_179904176.1">
    <property type="nucleotide sequence ID" value="NZ_JACBXS010000001.1"/>
</dbReference>
<dbReference type="InterPro" id="IPR036291">
    <property type="entry name" value="NAD(P)-bd_dom_sf"/>
</dbReference>
<keyword evidence="3" id="KW-1185">Reference proteome</keyword>